<evidence type="ECO:0000256" key="1">
    <source>
        <dbReference type="SAM" id="MobiDB-lite"/>
    </source>
</evidence>
<organism evidence="2 3">
    <name type="scientific">Pleuronectes platessa</name>
    <name type="common">European plaice</name>
    <dbReference type="NCBI Taxonomy" id="8262"/>
    <lineage>
        <taxon>Eukaryota</taxon>
        <taxon>Metazoa</taxon>
        <taxon>Chordata</taxon>
        <taxon>Craniata</taxon>
        <taxon>Vertebrata</taxon>
        <taxon>Euteleostomi</taxon>
        <taxon>Actinopterygii</taxon>
        <taxon>Neopterygii</taxon>
        <taxon>Teleostei</taxon>
        <taxon>Neoteleostei</taxon>
        <taxon>Acanthomorphata</taxon>
        <taxon>Carangaria</taxon>
        <taxon>Pleuronectiformes</taxon>
        <taxon>Pleuronectoidei</taxon>
        <taxon>Pleuronectidae</taxon>
        <taxon>Pleuronectes</taxon>
    </lineage>
</organism>
<proteinExistence type="predicted"/>
<keyword evidence="3" id="KW-1185">Reference proteome</keyword>
<gene>
    <name evidence="2" type="ORF">PLEPLA_LOCUS22522</name>
</gene>
<comment type="caution">
    <text evidence="2">The sequence shown here is derived from an EMBL/GenBank/DDBJ whole genome shotgun (WGS) entry which is preliminary data.</text>
</comment>
<feature type="compositionally biased region" description="Acidic residues" evidence="1">
    <location>
        <begin position="241"/>
        <end position="258"/>
    </location>
</feature>
<dbReference type="EMBL" id="CADEAL010001668">
    <property type="protein sequence ID" value="CAB1434477.1"/>
    <property type="molecule type" value="Genomic_DNA"/>
</dbReference>
<name>A0A9N7YK54_PLEPL</name>
<dbReference type="AlphaFoldDB" id="A0A9N7YK54"/>
<feature type="region of interest" description="Disordered" evidence="1">
    <location>
        <begin position="235"/>
        <end position="258"/>
    </location>
</feature>
<dbReference type="Proteomes" id="UP001153269">
    <property type="component" value="Unassembled WGS sequence"/>
</dbReference>
<reference evidence="2" key="1">
    <citation type="submission" date="2020-03" db="EMBL/GenBank/DDBJ databases">
        <authorList>
            <person name="Weist P."/>
        </authorList>
    </citation>
    <scope>NUCLEOTIDE SEQUENCE</scope>
</reference>
<protein>
    <submittedName>
        <fullName evidence="2">Uncharacterized protein</fullName>
    </submittedName>
</protein>
<evidence type="ECO:0000313" key="2">
    <source>
        <dbReference type="EMBL" id="CAB1434477.1"/>
    </source>
</evidence>
<evidence type="ECO:0000313" key="3">
    <source>
        <dbReference type="Proteomes" id="UP001153269"/>
    </source>
</evidence>
<sequence>MWNTTSQPPGLAHSIWVHDEAAGEVWIAEVAAVGLIHCNVWPAATPSDGKCAMVPRLRWRGSLRCVEMEVEMEMEAPSWLSAPLHDVVFIHQRMKSTSSESSYLKTFRDGQHLSCPEPFGRCLHSLKEPCLRSMVILSRSNRWLGRPAHVAVQTRPGRERGLVKMRLTAQPQKESVALQRIMKIKLRLGSWKIGGSVCKINAWSDVKMDEAAISGNLSTEPDSNTSMVFVKGETWGASGWSEEEEEEVEEVEEEEEVR</sequence>
<accession>A0A9N7YK54</accession>